<gene>
    <name evidence="15" type="ORF">FKG94_22935</name>
</gene>
<feature type="domain" description="Ribosomal RNA small subunit methyltransferase E PUA-like" evidence="14">
    <location>
        <begin position="26"/>
        <end position="67"/>
    </location>
</feature>
<keyword evidence="6 12" id="KW-0698">rRNA processing</keyword>
<dbReference type="InterPro" id="IPR029026">
    <property type="entry name" value="tRNA_m1G_MTases_N"/>
</dbReference>
<keyword evidence="7 12" id="KW-0489">Methyltransferase</keyword>
<evidence type="ECO:0000256" key="6">
    <source>
        <dbReference type="ARBA" id="ARBA00022552"/>
    </source>
</evidence>
<dbReference type="AlphaFoldDB" id="A0A545SXH0"/>
<dbReference type="PANTHER" id="PTHR30027">
    <property type="entry name" value="RIBOSOMAL RNA SMALL SUBUNIT METHYLTRANSFERASE E"/>
    <property type="match status" value="1"/>
</dbReference>
<feature type="domain" description="Ribosomal RNA small subunit methyltransferase E methyltransferase" evidence="13">
    <location>
        <begin position="75"/>
        <end position="236"/>
    </location>
</feature>
<dbReference type="GO" id="GO:0070042">
    <property type="term" value="F:rRNA (uridine-N3-)-methyltransferase activity"/>
    <property type="evidence" value="ECO:0007669"/>
    <property type="project" value="TreeGrafter"/>
</dbReference>
<evidence type="ECO:0000256" key="11">
    <source>
        <dbReference type="ARBA" id="ARBA00047944"/>
    </source>
</evidence>
<dbReference type="Proteomes" id="UP000319732">
    <property type="component" value="Unassembled WGS sequence"/>
</dbReference>
<comment type="function">
    <text evidence="10 12">Specifically methylates the N3 position of the uracil ring of uridine 1498 (m3U1498) in 16S rRNA. Acts on the fully assembled 30S ribosomal subunit.</text>
</comment>
<dbReference type="NCBIfam" id="NF008692">
    <property type="entry name" value="PRK11713.1-5"/>
    <property type="match status" value="1"/>
</dbReference>
<dbReference type="InterPro" id="IPR006700">
    <property type="entry name" value="RsmE"/>
</dbReference>
<dbReference type="PANTHER" id="PTHR30027:SF3">
    <property type="entry name" value="16S RRNA (URACIL(1498)-N(3))-METHYLTRANSFERASE"/>
    <property type="match status" value="1"/>
</dbReference>
<name>A0A545SXH0_9GAMM</name>
<evidence type="ECO:0000313" key="15">
    <source>
        <dbReference type="EMBL" id="TQV69651.1"/>
    </source>
</evidence>
<dbReference type="InterPro" id="IPR046887">
    <property type="entry name" value="RsmE_PUA-like"/>
</dbReference>
<evidence type="ECO:0000256" key="10">
    <source>
        <dbReference type="ARBA" id="ARBA00025699"/>
    </source>
</evidence>
<keyword evidence="8 12" id="KW-0808">Transferase</keyword>
<comment type="catalytic activity">
    <reaction evidence="11 12">
        <text>uridine(1498) in 16S rRNA + S-adenosyl-L-methionine = N(3)-methyluridine(1498) in 16S rRNA + S-adenosyl-L-homocysteine + H(+)</text>
        <dbReference type="Rhea" id="RHEA:42920"/>
        <dbReference type="Rhea" id="RHEA-COMP:10283"/>
        <dbReference type="Rhea" id="RHEA-COMP:10284"/>
        <dbReference type="ChEBI" id="CHEBI:15378"/>
        <dbReference type="ChEBI" id="CHEBI:57856"/>
        <dbReference type="ChEBI" id="CHEBI:59789"/>
        <dbReference type="ChEBI" id="CHEBI:65315"/>
        <dbReference type="ChEBI" id="CHEBI:74502"/>
        <dbReference type="EC" id="2.1.1.193"/>
    </reaction>
</comment>
<keyword evidence="16" id="KW-1185">Reference proteome</keyword>
<dbReference type="InterPro" id="IPR046886">
    <property type="entry name" value="RsmE_MTase_dom"/>
</dbReference>
<evidence type="ECO:0000256" key="12">
    <source>
        <dbReference type="PIRNR" id="PIRNR015601"/>
    </source>
</evidence>
<dbReference type="Gene3D" id="2.40.240.20">
    <property type="entry name" value="Hypothetical PUA domain-like, domain 1"/>
    <property type="match status" value="1"/>
</dbReference>
<sequence length="242" mass="27000">MRVPRIYTPQNLNDARELRLAEGPSRHLVKVLRMQVGRDLVVFNGRGGEYRARITAIDKRNVDIELLAFNEIERESPLHITLGIGISKGERMDWVMQKATELGVASISPLFTGRTEVKLSGERLEKKHHHWQQIVASTCEQCQRNRLPELDPLQSLHDWLPQVTATRKFVLHHRAGGERLSAATRPESVALLIGPEGGLDAGEISASQAQGFEALALGPRVLRTETAPLVAISLLQHLWGDL</sequence>
<dbReference type="Pfam" id="PF04452">
    <property type="entry name" value="Methyltrans_RNA"/>
    <property type="match status" value="1"/>
</dbReference>
<keyword evidence="5 12" id="KW-0963">Cytoplasm</keyword>
<evidence type="ECO:0000256" key="2">
    <source>
        <dbReference type="ARBA" id="ARBA00005528"/>
    </source>
</evidence>
<evidence type="ECO:0000256" key="7">
    <source>
        <dbReference type="ARBA" id="ARBA00022603"/>
    </source>
</evidence>
<evidence type="ECO:0000313" key="16">
    <source>
        <dbReference type="Proteomes" id="UP000319732"/>
    </source>
</evidence>
<dbReference type="SUPFAM" id="SSF75217">
    <property type="entry name" value="alpha/beta knot"/>
    <property type="match status" value="1"/>
</dbReference>
<evidence type="ECO:0000256" key="9">
    <source>
        <dbReference type="ARBA" id="ARBA00022691"/>
    </source>
</evidence>
<dbReference type="CDD" id="cd18084">
    <property type="entry name" value="RsmE-like"/>
    <property type="match status" value="1"/>
</dbReference>
<evidence type="ECO:0000256" key="3">
    <source>
        <dbReference type="ARBA" id="ARBA00012328"/>
    </source>
</evidence>
<dbReference type="OrthoDB" id="9815641at2"/>
<evidence type="ECO:0000256" key="8">
    <source>
        <dbReference type="ARBA" id="ARBA00022679"/>
    </source>
</evidence>
<comment type="caution">
    <text evidence="15">The sequence shown here is derived from an EMBL/GenBank/DDBJ whole genome shotgun (WGS) entry which is preliminary data.</text>
</comment>
<dbReference type="NCBIfam" id="TIGR00046">
    <property type="entry name" value="RsmE family RNA methyltransferase"/>
    <property type="match status" value="1"/>
</dbReference>
<organism evidence="15 16">
    <name type="scientific">Exilibacterium tricleocarpae</name>
    <dbReference type="NCBI Taxonomy" id="2591008"/>
    <lineage>
        <taxon>Bacteria</taxon>
        <taxon>Pseudomonadati</taxon>
        <taxon>Pseudomonadota</taxon>
        <taxon>Gammaproteobacteria</taxon>
        <taxon>Cellvibrionales</taxon>
        <taxon>Cellvibrionaceae</taxon>
        <taxon>Exilibacterium</taxon>
    </lineage>
</organism>
<evidence type="ECO:0000256" key="1">
    <source>
        <dbReference type="ARBA" id="ARBA00004496"/>
    </source>
</evidence>
<dbReference type="Gene3D" id="3.40.1280.10">
    <property type="match status" value="1"/>
</dbReference>
<reference evidence="15 16" key="1">
    <citation type="submission" date="2019-06" db="EMBL/GenBank/DDBJ databases">
        <title>Whole genome sequence for Cellvibrionaceae sp. R142.</title>
        <authorList>
            <person name="Wang G."/>
        </authorList>
    </citation>
    <scope>NUCLEOTIDE SEQUENCE [LARGE SCALE GENOMIC DNA]</scope>
    <source>
        <strain evidence="15 16">R142</strain>
    </source>
</reference>
<comment type="similarity">
    <text evidence="2 12">Belongs to the RNA methyltransferase RsmE family.</text>
</comment>
<dbReference type="SUPFAM" id="SSF88697">
    <property type="entry name" value="PUA domain-like"/>
    <property type="match status" value="1"/>
</dbReference>
<evidence type="ECO:0000259" key="13">
    <source>
        <dbReference type="Pfam" id="PF04452"/>
    </source>
</evidence>
<dbReference type="RefSeq" id="WP_142929290.1">
    <property type="nucleotide sequence ID" value="NZ_ML660105.1"/>
</dbReference>
<protein>
    <recommendedName>
        <fullName evidence="4 12">Ribosomal RNA small subunit methyltransferase E</fullName>
        <ecNumber evidence="3 12">2.1.1.193</ecNumber>
    </recommendedName>
</protein>
<proteinExistence type="inferred from homology"/>
<comment type="subcellular location">
    <subcellularLocation>
        <location evidence="1 12">Cytoplasm</location>
    </subcellularLocation>
</comment>
<dbReference type="PIRSF" id="PIRSF015601">
    <property type="entry name" value="MTase_slr0722"/>
    <property type="match status" value="1"/>
</dbReference>
<dbReference type="InterPro" id="IPR029028">
    <property type="entry name" value="Alpha/beta_knot_MTases"/>
</dbReference>
<dbReference type="GO" id="GO:0005737">
    <property type="term" value="C:cytoplasm"/>
    <property type="evidence" value="ECO:0007669"/>
    <property type="project" value="UniProtKB-SubCell"/>
</dbReference>
<evidence type="ECO:0000256" key="4">
    <source>
        <dbReference type="ARBA" id="ARBA00013673"/>
    </source>
</evidence>
<dbReference type="EMBL" id="VHSG01000027">
    <property type="protein sequence ID" value="TQV69651.1"/>
    <property type="molecule type" value="Genomic_DNA"/>
</dbReference>
<dbReference type="EC" id="2.1.1.193" evidence="3 12"/>
<dbReference type="GO" id="GO:0070475">
    <property type="term" value="P:rRNA base methylation"/>
    <property type="evidence" value="ECO:0007669"/>
    <property type="project" value="TreeGrafter"/>
</dbReference>
<evidence type="ECO:0000256" key="5">
    <source>
        <dbReference type="ARBA" id="ARBA00022490"/>
    </source>
</evidence>
<dbReference type="InterPro" id="IPR015947">
    <property type="entry name" value="PUA-like_sf"/>
</dbReference>
<evidence type="ECO:0000259" key="14">
    <source>
        <dbReference type="Pfam" id="PF20260"/>
    </source>
</evidence>
<keyword evidence="9 12" id="KW-0949">S-adenosyl-L-methionine</keyword>
<dbReference type="Pfam" id="PF20260">
    <property type="entry name" value="PUA_4"/>
    <property type="match status" value="1"/>
</dbReference>
<accession>A0A545SXH0</accession>